<dbReference type="PROSITE" id="PS50097">
    <property type="entry name" value="BTB"/>
    <property type="match status" value="1"/>
</dbReference>
<dbReference type="EMBL" id="JARKIE010000095">
    <property type="protein sequence ID" value="KAJ7686514.1"/>
    <property type="molecule type" value="Genomic_DNA"/>
</dbReference>
<dbReference type="InterPro" id="IPR000210">
    <property type="entry name" value="BTB/POZ_dom"/>
</dbReference>
<evidence type="ECO:0000256" key="1">
    <source>
        <dbReference type="SAM" id="MobiDB-lite"/>
    </source>
</evidence>
<gene>
    <name evidence="3" type="ORF">B0H17DRAFT_1071804</name>
</gene>
<evidence type="ECO:0000259" key="2">
    <source>
        <dbReference type="PROSITE" id="PS50097"/>
    </source>
</evidence>
<reference evidence="3" key="1">
    <citation type="submission" date="2023-03" db="EMBL/GenBank/DDBJ databases">
        <title>Massive genome expansion in bonnet fungi (Mycena s.s.) driven by repeated elements and novel gene families across ecological guilds.</title>
        <authorList>
            <consortium name="Lawrence Berkeley National Laboratory"/>
            <person name="Harder C.B."/>
            <person name="Miyauchi S."/>
            <person name="Viragh M."/>
            <person name="Kuo A."/>
            <person name="Thoen E."/>
            <person name="Andreopoulos B."/>
            <person name="Lu D."/>
            <person name="Skrede I."/>
            <person name="Drula E."/>
            <person name="Henrissat B."/>
            <person name="Morin E."/>
            <person name="Kohler A."/>
            <person name="Barry K."/>
            <person name="LaButti K."/>
            <person name="Morin E."/>
            <person name="Salamov A."/>
            <person name="Lipzen A."/>
            <person name="Mereny Z."/>
            <person name="Hegedus B."/>
            <person name="Baldrian P."/>
            <person name="Stursova M."/>
            <person name="Weitz H."/>
            <person name="Taylor A."/>
            <person name="Grigoriev I.V."/>
            <person name="Nagy L.G."/>
            <person name="Martin F."/>
            <person name="Kauserud H."/>
        </authorList>
    </citation>
    <scope>NUCLEOTIDE SEQUENCE</scope>
    <source>
        <strain evidence="3">CBHHK067</strain>
    </source>
</reference>
<organism evidence="3 4">
    <name type="scientific">Mycena rosella</name>
    <name type="common">Pink bonnet</name>
    <name type="synonym">Agaricus rosellus</name>
    <dbReference type="NCBI Taxonomy" id="1033263"/>
    <lineage>
        <taxon>Eukaryota</taxon>
        <taxon>Fungi</taxon>
        <taxon>Dikarya</taxon>
        <taxon>Basidiomycota</taxon>
        <taxon>Agaricomycotina</taxon>
        <taxon>Agaricomycetes</taxon>
        <taxon>Agaricomycetidae</taxon>
        <taxon>Agaricales</taxon>
        <taxon>Marasmiineae</taxon>
        <taxon>Mycenaceae</taxon>
        <taxon>Mycena</taxon>
    </lineage>
</organism>
<dbReference type="InterPro" id="IPR011333">
    <property type="entry name" value="SKP1/BTB/POZ_sf"/>
</dbReference>
<evidence type="ECO:0000313" key="3">
    <source>
        <dbReference type="EMBL" id="KAJ7686514.1"/>
    </source>
</evidence>
<dbReference type="AlphaFoldDB" id="A0AAD7GFK0"/>
<dbReference type="Gene3D" id="3.30.710.10">
    <property type="entry name" value="Potassium Channel Kv1.1, Chain A"/>
    <property type="match status" value="1"/>
</dbReference>
<protein>
    <recommendedName>
        <fullName evidence="2">BTB domain-containing protein</fullName>
    </recommendedName>
</protein>
<feature type="compositionally biased region" description="Polar residues" evidence="1">
    <location>
        <begin position="1"/>
        <end position="12"/>
    </location>
</feature>
<keyword evidence="4" id="KW-1185">Reference proteome</keyword>
<name>A0AAD7GFK0_MYCRO</name>
<dbReference type="SUPFAM" id="SSF54695">
    <property type="entry name" value="POZ domain"/>
    <property type="match status" value="1"/>
</dbReference>
<proteinExistence type="predicted"/>
<evidence type="ECO:0000313" key="4">
    <source>
        <dbReference type="Proteomes" id="UP001221757"/>
    </source>
</evidence>
<feature type="region of interest" description="Disordered" evidence="1">
    <location>
        <begin position="1"/>
        <end position="28"/>
    </location>
</feature>
<dbReference type="Pfam" id="PF00651">
    <property type="entry name" value="BTB"/>
    <property type="match status" value="1"/>
</dbReference>
<accession>A0AAD7GFK0</accession>
<dbReference type="CDD" id="cd18186">
    <property type="entry name" value="BTB_POZ_ZBTB_KLHL-like"/>
    <property type="match status" value="1"/>
</dbReference>
<feature type="domain" description="BTB" evidence="2">
    <location>
        <begin position="34"/>
        <end position="64"/>
    </location>
</feature>
<sequence length="68" mass="7691">MSNSQRDASLMSSPPAERQRTGKASITRSQIWHSDGSIILQADDTQFRVHWSVLAMHSSFFRDMQGLP</sequence>
<comment type="caution">
    <text evidence="3">The sequence shown here is derived from an EMBL/GenBank/DDBJ whole genome shotgun (WGS) entry which is preliminary data.</text>
</comment>
<dbReference type="Proteomes" id="UP001221757">
    <property type="component" value="Unassembled WGS sequence"/>
</dbReference>